<keyword evidence="2" id="KW-0012">Acyltransferase</keyword>
<evidence type="ECO:0000256" key="1">
    <source>
        <dbReference type="ARBA" id="ARBA00022679"/>
    </source>
</evidence>
<keyword evidence="5" id="KW-1185">Reference proteome</keyword>
<keyword evidence="1 4" id="KW-0808">Transferase</keyword>
<dbReference type="InterPro" id="IPR016181">
    <property type="entry name" value="Acyl_CoA_acyltransferase"/>
</dbReference>
<dbReference type="PANTHER" id="PTHR43072">
    <property type="entry name" value="N-ACETYLTRANSFERASE"/>
    <property type="match status" value="1"/>
</dbReference>
<accession>X7EBF2</accession>
<dbReference type="GO" id="GO:0016747">
    <property type="term" value="F:acyltransferase activity, transferring groups other than amino-acyl groups"/>
    <property type="evidence" value="ECO:0007669"/>
    <property type="project" value="InterPro"/>
</dbReference>
<evidence type="ECO:0000259" key="3">
    <source>
        <dbReference type="PROSITE" id="PS51186"/>
    </source>
</evidence>
<evidence type="ECO:0000256" key="2">
    <source>
        <dbReference type="ARBA" id="ARBA00023315"/>
    </source>
</evidence>
<dbReference type="AlphaFoldDB" id="X7EBF2"/>
<dbReference type="EMBL" id="JAMB01000001">
    <property type="protein sequence ID" value="ETX12423.1"/>
    <property type="molecule type" value="Genomic_DNA"/>
</dbReference>
<dbReference type="InterPro" id="IPR000182">
    <property type="entry name" value="GNAT_dom"/>
</dbReference>
<feature type="domain" description="N-acetyltransferase" evidence="3">
    <location>
        <begin position="7"/>
        <end position="169"/>
    </location>
</feature>
<dbReference type="Pfam" id="PF13420">
    <property type="entry name" value="Acetyltransf_4"/>
    <property type="match status" value="1"/>
</dbReference>
<dbReference type="Gene3D" id="3.40.630.30">
    <property type="match status" value="1"/>
</dbReference>
<dbReference type="SUPFAM" id="SSF55729">
    <property type="entry name" value="Acyl-CoA N-acyltransferases (Nat)"/>
    <property type="match status" value="1"/>
</dbReference>
<comment type="caution">
    <text evidence="4">The sequence shown here is derived from an EMBL/GenBank/DDBJ whole genome shotgun (WGS) entry which is preliminary data.</text>
</comment>
<evidence type="ECO:0000313" key="4">
    <source>
        <dbReference type="EMBL" id="ETX12423.1"/>
    </source>
</evidence>
<sequence>MNLMSTFQIRTGVIDDLAALTDLYNYYIANTATTFDIEPYTLASRGVWFAQFAPTGRHQLLVVEEAGEVLGYACSGQFKAKKAYETSVEVSIYLKPNTQGRGLGKALYTELFKRLEAEDVHRAYAGITLPNNASLIIHKKFCFESVGVSREVGRKFDKYWDVEMLEKAISFS</sequence>
<protein>
    <submittedName>
        <fullName evidence="4">Phosphinothricin N-acetyltransferase</fullName>
    </submittedName>
</protein>
<reference evidence="4 5" key="1">
    <citation type="submission" date="2014-01" db="EMBL/GenBank/DDBJ databases">
        <title>Marinomonas ushuaiensis DSM 15871 Genome Sequencing.</title>
        <authorList>
            <person name="Lai Q."/>
            <person name="Shao Z.S."/>
        </authorList>
    </citation>
    <scope>NUCLEOTIDE SEQUENCE [LARGE SCALE GENOMIC DNA]</scope>
    <source>
        <strain evidence="4 5">DSM 15871</strain>
    </source>
</reference>
<dbReference type="PROSITE" id="PS51186">
    <property type="entry name" value="GNAT"/>
    <property type="match status" value="1"/>
</dbReference>
<name>X7EBF2_9GAMM</name>
<dbReference type="eggNOG" id="COG1247">
    <property type="taxonomic scope" value="Bacteria"/>
</dbReference>
<organism evidence="4 5">
    <name type="scientific">Marinomonas ushuaiensis DSM 15871</name>
    <dbReference type="NCBI Taxonomy" id="1122207"/>
    <lineage>
        <taxon>Bacteria</taxon>
        <taxon>Pseudomonadati</taxon>
        <taxon>Pseudomonadota</taxon>
        <taxon>Gammaproteobacteria</taxon>
        <taxon>Oceanospirillales</taxon>
        <taxon>Oceanospirillaceae</taxon>
        <taxon>Marinomonas</taxon>
    </lineage>
</organism>
<dbReference type="PANTHER" id="PTHR43072:SF23">
    <property type="entry name" value="UPF0039 PROTEIN C11D3.02C"/>
    <property type="match status" value="1"/>
</dbReference>
<evidence type="ECO:0000313" key="5">
    <source>
        <dbReference type="Proteomes" id="UP000054058"/>
    </source>
</evidence>
<dbReference type="STRING" id="1122207.MUS1_02180"/>
<dbReference type="CDD" id="cd04301">
    <property type="entry name" value="NAT_SF"/>
    <property type="match status" value="1"/>
</dbReference>
<dbReference type="Proteomes" id="UP000054058">
    <property type="component" value="Unassembled WGS sequence"/>
</dbReference>
<dbReference type="PATRIC" id="fig|1122207.3.peg.449"/>
<gene>
    <name evidence="4" type="ORF">MUS1_02180</name>
</gene>
<proteinExistence type="predicted"/>